<dbReference type="SUPFAM" id="SSF46785">
    <property type="entry name" value="Winged helix' DNA-binding domain"/>
    <property type="match status" value="1"/>
</dbReference>
<dbReference type="SMART" id="SM00345">
    <property type="entry name" value="HTH_GNTR"/>
    <property type="match status" value="1"/>
</dbReference>
<protein>
    <submittedName>
        <fullName evidence="5">GntR family transcriptional regulator</fullName>
    </submittedName>
</protein>
<dbReference type="CDD" id="cd07377">
    <property type="entry name" value="WHTH_GntR"/>
    <property type="match status" value="1"/>
</dbReference>
<dbReference type="SMART" id="SM00866">
    <property type="entry name" value="UTRA"/>
    <property type="match status" value="1"/>
</dbReference>
<keyword evidence="1" id="KW-0805">Transcription regulation</keyword>
<dbReference type="EMBL" id="JAEEGA010000002">
    <property type="protein sequence ID" value="MBP1040205.1"/>
    <property type="molecule type" value="Genomic_DNA"/>
</dbReference>
<dbReference type="InterPro" id="IPR028978">
    <property type="entry name" value="Chorismate_lyase_/UTRA_dom_sf"/>
</dbReference>
<evidence type="ECO:0000256" key="2">
    <source>
        <dbReference type="ARBA" id="ARBA00023125"/>
    </source>
</evidence>
<dbReference type="InterPro" id="IPR011663">
    <property type="entry name" value="UTRA"/>
</dbReference>
<dbReference type="Gene3D" id="3.40.1410.10">
    <property type="entry name" value="Chorismate lyase-like"/>
    <property type="match status" value="1"/>
</dbReference>
<evidence type="ECO:0000259" key="4">
    <source>
        <dbReference type="PROSITE" id="PS50949"/>
    </source>
</evidence>
<dbReference type="PANTHER" id="PTHR44846">
    <property type="entry name" value="MANNOSYL-D-GLYCERATE TRANSPORT/METABOLISM SYSTEM REPRESSOR MNGR-RELATED"/>
    <property type="match status" value="1"/>
</dbReference>
<feature type="domain" description="HTH gntR-type" evidence="4">
    <location>
        <begin position="1"/>
        <end position="67"/>
    </location>
</feature>
<dbReference type="InterPro" id="IPR050679">
    <property type="entry name" value="Bact_HTH_transcr_reg"/>
</dbReference>
<evidence type="ECO:0000313" key="6">
    <source>
        <dbReference type="Proteomes" id="UP000674938"/>
    </source>
</evidence>
<dbReference type="InterPro" id="IPR000524">
    <property type="entry name" value="Tscrpt_reg_HTH_GntR"/>
</dbReference>
<dbReference type="GO" id="GO:0003677">
    <property type="term" value="F:DNA binding"/>
    <property type="evidence" value="ECO:0007669"/>
    <property type="project" value="UniProtKB-KW"/>
</dbReference>
<dbReference type="Proteomes" id="UP000674938">
    <property type="component" value="Unassembled WGS sequence"/>
</dbReference>
<dbReference type="InterPro" id="IPR036390">
    <property type="entry name" value="WH_DNA-bd_sf"/>
</dbReference>
<dbReference type="GO" id="GO:0003700">
    <property type="term" value="F:DNA-binding transcription factor activity"/>
    <property type="evidence" value="ECO:0007669"/>
    <property type="project" value="InterPro"/>
</dbReference>
<evidence type="ECO:0000313" key="5">
    <source>
        <dbReference type="EMBL" id="MBP1040205.1"/>
    </source>
</evidence>
<comment type="caution">
    <text evidence="5">The sequence shown here is derived from an EMBL/GenBank/DDBJ whole genome shotgun (WGS) entry which is preliminary data.</text>
</comment>
<dbReference type="PANTHER" id="PTHR44846:SF4">
    <property type="entry name" value="HTH GNTR-TYPE DOMAIN-CONTAINING PROTEIN"/>
    <property type="match status" value="1"/>
</dbReference>
<keyword evidence="3" id="KW-0804">Transcription</keyword>
<reference evidence="5" key="1">
    <citation type="submission" date="2020-12" db="EMBL/GenBank/DDBJ databases">
        <title>Vagococcus allomyrinae sp. nov. and Enterococcus lavae sp. nov., isolated from the larvae of Allomyrina dichotoma.</title>
        <authorList>
            <person name="Lee S.D."/>
        </authorList>
    </citation>
    <scope>NUCLEOTIDE SEQUENCE</scope>
    <source>
        <strain evidence="5">BWB3-3</strain>
    </source>
</reference>
<evidence type="ECO:0000256" key="3">
    <source>
        <dbReference type="ARBA" id="ARBA00023163"/>
    </source>
</evidence>
<dbReference type="Pfam" id="PF00392">
    <property type="entry name" value="GntR"/>
    <property type="match status" value="1"/>
</dbReference>
<dbReference type="Gene3D" id="1.10.10.10">
    <property type="entry name" value="Winged helix-like DNA-binding domain superfamily/Winged helix DNA-binding domain"/>
    <property type="match status" value="1"/>
</dbReference>
<dbReference type="InterPro" id="IPR036388">
    <property type="entry name" value="WH-like_DNA-bd_sf"/>
</dbReference>
<accession>A0A940P381</accession>
<dbReference type="GO" id="GO:0045892">
    <property type="term" value="P:negative regulation of DNA-templated transcription"/>
    <property type="evidence" value="ECO:0007669"/>
    <property type="project" value="TreeGrafter"/>
</dbReference>
<organism evidence="5 6">
    <name type="scientific">Vagococcus allomyrinae</name>
    <dbReference type="NCBI Taxonomy" id="2794353"/>
    <lineage>
        <taxon>Bacteria</taxon>
        <taxon>Bacillati</taxon>
        <taxon>Bacillota</taxon>
        <taxon>Bacilli</taxon>
        <taxon>Lactobacillales</taxon>
        <taxon>Enterococcaceae</taxon>
        <taxon>Vagococcus</taxon>
    </lineage>
</organism>
<name>A0A940P381_9ENTE</name>
<keyword evidence="6" id="KW-1185">Reference proteome</keyword>
<sequence>MTKYKQVAKAIEEAINSGKYTEKLPTEDVLIELYGASRNTIRNAIDLLVDNARLYRVHGSGIYIRQNTVESAIDVMQIRSSMAQFNHSKVTAKVISIEKIAADEDIAKELVTKVGTIIYHIKRVRYVDDLPTMIEYSMINKEIIPYIGQEIAEGSIFDYIESDLHLKIGFADRYLTAEKLSQEDAELFGLEAGEPTLVNNEKIYLSNGLLFNRSKVFHHYERTKMYVSAKN</sequence>
<evidence type="ECO:0000256" key="1">
    <source>
        <dbReference type="ARBA" id="ARBA00023015"/>
    </source>
</evidence>
<gene>
    <name evidence="5" type="ORF">I6N95_04180</name>
</gene>
<dbReference type="RefSeq" id="WP_209525097.1">
    <property type="nucleotide sequence ID" value="NZ_JAEEGA010000002.1"/>
</dbReference>
<proteinExistence type="predicted"/>
<dbReference type="Pfam" id="PF07702">
    <property type="entry name" value="UTRA"/>
    <property type="match status" value="1"/>
</dbReference>
<dbReference type="PROSITE" id="PS50949">
    <property type="entry name" value="HTH_GNTR"/>
    <property type="match status" value="1"/>
</dbReference>
<dbReference type="AlphaFoldDB" id="A0A940P381"/>
<keyword evidence="2" id="KW-0238">DNA-binding</keyword>
<dbReference type="SUPFAM" id="SSF64288">
    <property type="entry name" value="Chorismate lyase-like"/>
    <property type="match status" value="1"/>
</dbReference>